<accession>A0ABY4ENM0</accession>
<feature type="transmembrane region" description="Helical" evidence="6">
    <location>
        <begin position="52"/>
        <end position="74"/>
    </location>
</feature>
<dbReference type="PANTHER" id="PTHR30618:SF0">
    <property type="entry name" value="PURINE-URACIL PERMEASE NCS1"/>
    <property type="match status" value="1"/>
</dbReference>
<dbReference type="EMBL" id="CP095073">
    <property type="protein sequence ID" value="UOQ43706.1"/>
    <property type="molecule type" value="Genomic_DNA"/>
</dbReference>
<feature type="transmembrane region" description="Helical" evidence="6">
    <location>
        <begin position="386"/>
        <end position="406"/>
    </location>
</feature>
<comment type="subcellular location">
    <subcellularLocation>
        <location evidence="1">Membrane</location>
        <topology evidence="1">Multi-pass membrane protein</topology>
    </subcellularLocation>
</comment>
<feature type="transmembrane region" description="Helical" evidence="6">
    <location>
        <begin position="200"/>
        <end position="220"/>
    </location>
</feature>
<feature type="transmembrane region" description="Helical" evidence="6">
    <location>
        <begin position="341"/>
        <end position="365"/>
    </location>
</feature>
<proteinExistence type="inferred from homology"/>
<dbReference type="PANTHER" id="PTHR30618">
    <property type="entry name" value="NCS1 FAMILY PURINE/PYRIMIDINE TRANSPORTER"/>
    <property type="match status" value="1"/>
</dbReference>
<reference evidence="7 8" key="1">
    <citation type="submission" date="2022-04" db="EMBL/GenBank/DDBJ databases">
        <title>Halobacillus sp. isolated from saltern.</title>
        <authorList>
            <person name="Won M."/>
            <person name="Lee C.-M."/>
            <person name="Woen H.-Y."/>
            <person name="Kwon S.-W."/>
        </authorList>
    </citation>
    <scope>NUCLEOTIDE SEQUENCE [LARGE SCALE GENOMIC DNA]</scope>
    <source>
        <strain evidence="7 8">SSBR10-3</strain>
    </source>
</reference>
<organism evidence="7 8">
    <name type="scientific">Halobacillus salinarum</name>
    <dbReference type="NCBI Taxonomy" id="2932257"/>
    <lineage>
        <taxon>Bacteria</taxon>
        <taxon>Bacillati</taxon>
        <taxon>Bacillota</taxon>
        <taxon>Bacilli</taxon>
        <taxon>Bacillales</taxon>
        <taxon>Bacillaceae</taxon>
        <taxon>Halobacillus</taxon>
    </lineage>
</organism>
<feature type="transmembrane region" description="Helical" evidence="6">
    <location>
        <begin position="319"/>
        <end position="335"/>
    </location>
</feature>
<dbReference type="Proteomes" id="UP000831787">
    <property type="component" value="Chromosome"/>
</dbReference>
<evidence type="ECO:0000256" key="3">
    <source>
        <dbReference type="ARBA" id="ARBA00022692"/>
    </source>
</evidence>
<feature type="transmembrane region" description="Helical" evidence="6">
    <location>
        <begin position="21"/>
        <end position="40"/>
    </location>
</feature>
<keyword evidence="8" id="KW-1185">Reference proteome</keyword>
<evidence type="ECO:0000256" key="1">
    <source>
        <dbReference type="ARBA" id="ARBA00004141"/>
    </source>
</evidence>
<evidence type="ECO:0000313" key="7">
    <source>
        <dbReference type="EMBL" id="UOQ43706.1"/>
    </source>
</evidence>
<evidence type="ECO:0000256" key="4">
    <source>
        <dbReference type="ARBA" id="ARBA00022989"/>
    </source>
</evidence>
<feature type="transmembrane region" description="Helical" evidence="6">
    <location>
        <begin position="412"/>
        <end position="431"/>
    </location>
</feature>
<evidence type="ECO:0000256" key="6">
    <source>
        <dbReference type="SAM" id="Phobius"/>
    </source>
</evidence>
<dbReference type="Gene3D" id="1.10.4160.10">
    <property type="entry name" value="Hydantoin permease"/>
    <property type="match status" value="1"/>
</dbReference>
<keyword evidence="5 6" id="KW-0472">Membrane</keyword>
<evidence type="ECO:0000256" key="2">
    <source>
        <dbReference type="ARBA" id="ARBA00008974"/>
    </source>
</evidence>
<keyword evidence="3 6" id="KW-0812">Transmembrane</keyword>
<dbReference type="CDD" id="cd10323">
    <property type="entry name" value="SLC-NCS1sbd"/>
    <property type="match status" value="1"/>
</dbReference>
<dbReference type="Pfam" id="PF02133">
    <property type="entry name" value="Transp_cyt_pur"/>
    <property type="match status" value="1"/>
</dbReference>
<feature type="transmembrane region" description="Helical" evidence="6">
    <location>
        <begin position="163"/>
        <end position="188"/>
    </location>
</feature>
<protein>
    <submittedName>
        <fullName evidence="7">NCS1 family transporter</fullName>
    </submittedName>
</protein>
<feature type="transmembrane region" description="Helical" evidence="6">
    <location>
        <begin position="241"/>
        <end position="266"/>
    </location>
</feature>
<evidence type="ECO:0000256" key="5">
    <source>
        <dbReference type="ARBA" id="ARBA00023136"/>
    </source>
</evidence>
<dbReference type="InterPro" id="IPR045225">
    <property type="entry name" value="Uracil/uridine/allantoin_perm"/>
</dbReference>
<gene>
    <name evidence="7" type="ORF">MUN89_17745</name>
</gene>
<keyword evidence="4 6" id="KW-1133">Transmembrane helix</keyword>
<sequence>MTSHYSLLPITKEKNRILGPKAYIAMWWGDAIMVGSFMLGSSMIPPFGELNLYQAFAALILANLLAALLFALNGRVGWKHGIPMVVQLRSSFGPAGAKVPSLLRAVPALFWYGVQTWLGAQALNHIFLDITGFGNVWIWFFSFQALQIYLSAKGIKSIKWIEIVGAIIIMLGVIYMIFLFLSTFGFQVEKTADIQGTWGIPFWLAMTVLLGQFSALFLNVSDYTRYVPKKISGKTFIGSHIIGIVPPMILLPLVGVLGAAAVGIWNPVDIISEYISNFMASLIILLVIALAQITTNLVANITPTVFVAMDLFNISWEKACVIIGLLGVFTCPWWIMSASYFTVFISIVSAFLGPVFAVMVIDYYFIHKGHYNVEKLYETAHLFSSFKGWNPAAIIAITAGTAFSFINVDLSWFLGLLPAGIVYLLLMKFWIGKKEKYVEDSITSTSAQTVMREKKEIQAN</sequence>
<feature type="transmembrane region" description="Helical" evidence="6">
    <location>
        <begin position="126"/>
        <end position="151"/>
    </location>
</feature>
<dbReference type="InterPro" id="IPR001248">
    <property type="entry name" value="Pur-cyt_permease"/>
</dbReference>
<evidence type="ECO:0000313" key="8">
    <source>
        <dbReference type="Proteomes" id="UP000831787"/>
    </source>
</evidence>
<dbReference type="RefSeq" id="WP_244709086.1">
    <property type="nucleotide sequence ID" value="NZ_CP095073.1"/>
</dbReference>
<name>A0ABY4ENM0_9BACI</name>
<comment type="similarity">
    <text evidence="2">Belongs to the purine-cytosine permease (2.A.39) family.</text>
</comment>
<feature type="transmembrane region" description="Helical" evidence="6">
    <location>
        <begin position="278"/>
        <end position="299"/>
    </location>
</feature>